<organism evidence="2 3">
    <name type="scientific">Golovinomyces cichoracearum</name>
    <dbReference type="NCBI Taxonomy" id="62708"/>
    <lineage>
        <taxon>Eukaryota</taxon>
        <taxon>Fungi</taxon>
        <taxon>Dikarya</taxon>
        <taxon>Ascomycota</taxon>
        <taxon>Pezizomycotina</taxon>
        <taxon>Leotiomycetes</taxon>
        <taxon>Erysiphales</taxon>
        <taxon>Erysiphaceae</taxon>
        <taxon>Golovinomyces</taxon>
    </lineage>
</organism>
<accession>A0A420JCA9</accession>
<dbReference type="AlphaFoldDB" id="A0A420JCA9"/>
<dbReference type="Proteomes" id="UP000285326">
    <property type="component" value="Unassembled WGS sequence"/>
</dbReference>
<sequence>MDKYSSVVELTTYAVKLITDWEEYKEYGEYLFFLFKGEFANWTSDMFGRVKSPFTKRFRDYLHNNGVYTGKNTTAIGSAMVNLLNTEEIPEWSKESDKPLHDQQQQLRQPKPTQQQTIRQSNENQALRSTIPGSKQQLQHPLRPIRNHSLTHARIINPALLRILHILGAQSDKPFDDCVGLTIRYLPNERVDAYTQKSFIKLYVGLIGLLE</sequence>
<feature type="region of interest" description="Disordered" evidence="1">
    <location>
        <begin position="92"/>
        <end position="118"/>
    </location>
</feature>
<gene>
    <name evidence="2" type="ORF">GcM1_076004</name>
</gene>
<name>A0A420JCA9_9PEZI</name>
<proteinExistence type="predicted"/>
<evidence type="ECO:0000313" key="3">
    <source>
        <dbReference type="Proteomes" id="UP000285326"/>
    </source>
</evidence>
<comment type="caution">
    <text evidence="2">The sequence shown here is derived from an EMBL/GenBank/DDBJ whole genome shotgun (WGS) entry which is preliminary data.</text>
</comment>
<evidence type="ECO:0000256" key="1">
    <source>
        <dbReference type="SAM" id="MobiDB-lite"/>
    </source>
</evidence>
<dbReference type="EMBL" id="MCBS01007629">
    <property type="protein sequence ID" value="RKF95951.1"/>
    <property type="molecule type" value="Genomic_DNA"/>
</dbReference>
<evidence type="ECO:0000313" key="2">
    <source>
        <dbReference type="EMBL" id="RKF95951.1"/>
    </source>
</evidence>
<reference evidence="2 3" key="1">
    <citation type="journal article" date="2018" name="BMC Genomics">
        <title>Comparative genome analyses reveal sequence features reflecting distinct modes of host-adaptation between dicot and monocot powdery mildew.</title>
        <authorList>
            <person name="Wu Y."/>
            <person name="Ma X."/>
            <person name="Pan Z."/>
            <person name="Kale S.D."/>
            <person name="Song Y."/>
            <person name="King H."/>
            <person name="Zhang Q."/>
            <person name="Presley C."/>
            <person name="Deng X."/>
            <person name="Wei C.I."/>
            <person name="Xiao S."/>
        </authorList>
    </citation>
    <scope>NUCLEOTIDE SEQUENCE [LARGE SCALE GENOMIC DNA]</scope>
    <source>
        <strain evidence="2">UMSG1</strain>
    </source>
</reference>
<feature type="compositionally biased region" description="Basic and acidic residues" evidence="1">
    <location>
        <begin position="92"/>
        <end position="101"/>
    </location>
</feature>
<feature type="compositionally biased region" description="Low complexity" evidence="1">
    <location>
        <begin position="103"/>
        <end position="117"/>
    </location>
</feature>
<protein>
    <submittedName>
        <fullName evidence="2">Uncharacterized protein</fullName>
    </submittedName>
</protein>